<feature type="domain" description="HTH lysR-type" evidence="5">
    <location>
        <begin position="9"/>
        <end position="66"/>
    </location>
</feature>
<dbReference type="PROSITE" id="PS50931">
    <property type="entry name" value="HTH_LYSR"/>
    <property type="match status" value="1"/>
</dbReference>
<keyword evidence="4" id="KW-0804">Transcription</keyword>
<dbReference type="RefSeq" id="WP_189640769.1">
    <property type="nucleotide sequence ID" value="NZ_BMZF01000006.1"/>
</dbReference>
<dbReference type="PANTHER" id="PTHR30118">
    <property type="entry name" value="HTH-TYPE TRANSCRIPTIONAL REGULATOR LEUO-RELATED"/>
    <property type="match status" value="1"/>
</dbReference>
<dbReference type="PANTHER" id="PTHR30118:SF6">
    <property type="entry name" value="HTH-TYPE TRANSCRIPTIONAL REGULATOR LEUO"/>
    <property type="match status" value="1"/>
</dbReference>
<dbReference type="InterPro" id="IPR050389">
    <property type="entry name" value="LysR-type_TF"/>
</dbReference>
<dbReference type="Proteomes" id="UP000634455">
    <property type="component" value="Unassembled WGS sequence"/>
</dbReference>
<keyword evidence="3" id="KW-0238">DNA-binding</keyword>
<dbReference type="CDD" id="cd08417">
    <property type="entry name" value="PBP2_Nitroaromatics_like"/>
    <property type="match status" value="1"/>
</dbReference>
<dbReference type="SUPFAM" id="SSF46785">
    <property type="entry name" value="Winged helix' DNA-binding domain"/>
    <property type="match status" value="1"/>
</dbReference>
<dbReference type="Pfam" id="PF03466">
    <property type="entry name" value="LysR_substrate"/>
    <property type="match status" value="1"/>
</dbReference>
<evidence type="ECO:0000313" key="7">
    <source>
        <dbReference type="Proteomes" id="UP000634455"/>
    </source>
</evidence>
<dbReference type="InterPro" id="IPR037402">
    <property type="entry name" value="YidZ_PBP2"/>
</dbReference>
<dbReference type="Gene3D" id="1.10.10.10">
    <property type="entry name" value="Winged helix-like DNA-binding domain superfamily/Winged helix DNA-binding domain"/>
    <property type="match status" value="1"/>
</dbReference>
<dbReference type="InterPro" id="IPR036390">
    <property type="entry name" value="WH_DNA-bd_sf"/>
</dbReference>
<evidence type="ECO:0000313" key="6">
    <source>
        <dbReference type="EMBL" id="GHA55766.1"/>
    </source>
</evidence>
<name>A0ABQ3D3J4_9RHOB</name>
<evidence type="ECO:0000256" key="4">
    <source>
        <dbReference type="ARBA" id="ARBA00023163"/>
    </source>
</evidence>
<evidence type="ECO:0000259" key="5">
    <source>
        <dbReference type="PROSITE" id="PS50931"/>
    </source>
</evidence>
<organism evidence="6 7">
    <name type="scientific">Paramylibacter ulvae</name>
    <dbReference type="NCBI Taxonomy" id="1651968"/>
    <lineage>
        <taxon>Bacteria</taxon>
        <taxon>Pseudomonadati</taxon>
        <taxon>Pseudomonadota</taxon>
        <taxon>Alphaproteobacteria</taxon>
        <taxon>Rhodobacterales</taxon>
        <taxon>Paracoccaceae</taxon>
        <taxon>Paramylibacter</taxon>
    </lineage>
</organism>
<protein>
    <submittedName>
        <fullName evidence="6">LysR family transcriptional regulator</fullName>
    </submittedName>
</protein>
<evidence type="ECO:0000256" key="1">
    <source>
        <dbReference type="ARBA" id="ARBA00009437"/>
    </source>
</evidence>
<dbReference type="EMBL" id="BMZF01000006">
    <property type="protein sequence ID" value="GHA55766.1"/>
    <property type="molecule type" value="Genomic_DNA"/>
</dbReference>
<sequence>MSSLESLRIDFAALRTLRMVFDHGSFSAAAEIMNVNQSTVSYTIDRLRKAFNDPLFVRQGRGITPTDRCRYIAASSARMLDEFATLSEPSAFDPQTATATISISSNYYERIIMLPKLMAALRKEAPFLRLKMIQSLSEGDMHLRRGDCDILLSPVNYTASEFFKRTLIPDHYVCVMDQNNPLADVTLSEQEYAAANHLTVIYGGNWRSRYMIDLEAKGLSLNTIVSLPTPEDLSNLLRNSDLISTVPSRIAQTLSDGIIIRECPFPAPLSVDMYWTSRTHHSMMYKWIRQLISGVVGEILRPERDEIKPVGKT</sequence>
<accession>A0ABQ3D3J4</accession>
<evidence type="ECO:0000256" key="3">
    <source>
        <dbReference type="ARBA" id="ARBA00023125"/>
    </source>
</evidence>
<keyword evidence="7" id="KW-1185">Reference proteome</keyword>
<dbReference type="InterPro" id="IPR036388">
    <property type="entry name" value="WH-like_DNA-bd_sf"/>
</dbReference>
<evidence type="ECO:0000256" key="2">
    <source>
        <dbReference type="ARBA" id="ARBA00023015"/>
    </source>
</evidence>
<proteinExistence type="inferred from homology"/>
<comment type="caution">
    <text evidence="6">The sequence shown here is derived from an EMBL/GenBank/DDBJ whole genome shotgun (WGS) entry which is preliminary data.</text>
</comment>
<dbReference type="Pfam" id="PF00126">
    <property type="entry name" value="HTH_1"/>
    <property type="match status" value="1"/>
</dbReference>
<reference evidence="7" key="1">
    <citation type="journal article" date="2019" name="Int. J. Syst. Evol. Microbiol.">
        <title>The Global Catalogue of Microorganisms (GCM) 10K type strain sequencing project: providing services to taxonomists for standard genome sequencing and annotation.</title>
        <authorList>
            <consortium name="The Broad Institute Genomics Platform"/>
            <consortium name="The Broad Institute Genome Sequencing Center for Infectious Disease"/>
            <person name="Wu L."/>
            <person name="Ma J."/>
        </authorList>
    </citation>
    <scope>NUCLEOTIDE SEQUENCE [LARGE SCALE GENOMIC DNA]</scope>
    <source>
        <strain evidence="7">KCTC 32465</strain>
    </source>
</reference>
<keyword evidence="2" id="KW-0805">Transcription regulation</keyword>
<gene>
    <name evidence="6" type="ORF">GCM10008927_21850</name>
</gene>
<dbReference type="PRINTS" id="PR00039">
    <property type="entry name" value="HTHLYSR"/>
</dbReference>
<dbReference type="SUPFAM" id="SSF53850">
    <property type="entry name" value="Periplasmic binding protein-like II"/>
    <property type="match status" value="1"/>
</dbReference>
<dbReference type="InterPro" id="IPR005119">
    <property type="entry name" value="LysR_subst-bd"/>
</dbReference>
<dbReference type="Gene3D" id="3.40.190.10">
    <property type="entry name" value="Periplasmic binding protein-like II"/>
    <property type="match status" value="2"/>
</dbReference>
<dbReference type="InterPro" id="IPR000847">
    <property type="entry name" value="LysR_HTH_N"/>
</dbReference>
<comment type="similarity">
    <text evidence="1">Belongs to the LysR transcriptional regulatory family.</text>
</comment>